<protein>
    <submittedName>
        <fullName evidence="2">Uncharacterized protein</fullName>
    </submittedName>
</protein>
<dbReference type="Proteomes" id="UP000050795">
    <property type="component" value="Unassembled WGS sequence"/>
</dbReference>
<organism evidence="1 2">
    <name type="scientific">Trichobilharzia regenti</name>
    <name type="common">Nasal bird schistosome</name>
    <dbReference type="NCBI Taxonomy" id="157069"/>
    <lineage>
        <taxon>Eukaryota</taxon>
        <taxon>Metazoa</taxon>
        <taxon>Spiralia</taxon>
        <taxon>Lophotrochozoa</taxon>
        <taxon>Platyhelminthes</taxon>
        <taxon>Trematoda</taxon>
        <taxon>Digenea</taxon>
        <taxon>Strigeidida</taxon>
        <taxon>Schistosomatoidea</taxon>
        <taxon>Schistosomatidae</taxon>
        <taxon>Trichobilharzia</taxon>
    </lineage>
</organism>
<name>A0AA85JQZ1_TRIRE</name>
<dbReference type="WBParaSite" id="TREG1_30780.1">
    <property type="protein sequence ID" value="TREG1_30780.1"/>
    <property type="gene ID" value="TREG1_30780"/>
</dbReference>
<sequence>MADCIHEIQPEDFIKRVELKEKYEELVECIDCHQPTIQHIDGELNTITQNVHLGRTIPTTWNNLTQQLTPKVFRELITASYEELTKNLTPTIRRLLEFQSFDFLLTSEIGQLPKPFAIEGAMNFISDQIDNIQGEMNWLRGHLGPIILSEDRCHLFASRDYNDSDIINSDNNNSEIVVFDETVRGLAQLVNYCMTIYQNLQLECLPAVQTYHDTMNYAACYLKTIQRQIDVLLVPLAEENNSRQTIVSSRDVNEEVTLVIYEKLETLRTGKDQCLQLLNSVQNNHRSIVDKLNNSVEQFQYSIHKLPMAKQDSSTADTTTTTLYNIENIRNSVISVELISENLMDFTNQLKNMIDQYDEVITSLSQTNDEKAISELSKDRNVFDSLEEEYTQESDSLQNSTLPQDIINCISEFDKNYERLLNSWSILPSSLNRFNEEPMEDETTVVGSGSLLPLIVSQQHDKVDTNDYSVSHISDGLQVMYRWFEELDHLEDNLKSSCGDVLHENELFISRINKINKLRDDIKERFTVRLAVSEQFCFNHRLDKVLVEFHQLKKTFKQSALSLLQDIGVSEDETYITSNIFRIYVQSLRNKLSETKGLISRLQDLADETNSVDFGINDLPLKLTKTLRIMPLWHGQVKINEVIVNFLEHIQNHHERLLLAYELAERLSTWLSIMHPRVDKLKIRLQQCSIKPVNEVPIEDLNSHLHNITLFRLENCSQMSIIQCIVKDGNEFKNVILHLNEDYKWEDKTDGLQLEFLSLSSGSRCTKEASDVITSVIPFVNQKVEKIMNDFIVSFNQSSILLEATRSRLIETGQIQTLLNDFSSILNESSICSAKVLDHCQSENEIESVGQQAEEKEKVVERDENDLYVSDEQNDLVNVSLNLPLNHSGKMEHLEIWCKEVESVRGMLNVIASNPCMDTTDDKDLESEIKRLTIQTEQHYLDLSTKKAKLLDEVKQRIALHSANKEFENQLLLSISACSTWIGQLREELTKLGIPNHLNVDVAEVKWKEFKEWELTFQNESHKRLSSLIKKLPNSIFQSIFKQDKASLTSIEDFVSDERNFNDYIIDINDKKSTSSSSSLTTKRIKSRLELSILRMLRQYAGCRRQCSIFNKLWIKHINYVKHHAYSLNKIHLVFEGIQAELSKLYRPSKLVSCCTAQLNSVKNVIDQLKEYEVLVVSLYDSLPLLKSVCSTNEVSRAVATIKDTKHNFVCLLRRATERQKILTQALKEDTKFDTAYHSLMEWFLTNVEVLKSYNAHTVYDEKIQASIKTLCILEESGWYSFQVNCQIEMEKSSLTARNKKSTISCLKEWLHSVEEQLGIENIHSGLKSTKISSENANSNIEQPFSNSTESSNEECNKQSLKSLYSSFSHQQYVSIVSVAGDIAFVQSVDSSHSILGEQLCQHEKLYQEMISNDANTSESADLMDRLIRIRKAYNLRCRSLQMARDIASDLTTNYTNLKSWLMEASYQISQKYDYGHNLNTNDDNNNNNIANMLNKPILQVSLNITEESLPRQTEECSTTSRDLPYKSQLNLCFKLYTEQQQTYQSMFIELQRIMKKILLHNANTEFKNGLRTIPDDRLDEIPVYCHKDYRSQLIAQYKEITHLWHKVDKRLQCLCVKLGQSLEAFNTPDDRNLVEKVYQELEERIDLSRCTVLSDFDFDEWRRNYLQWIESCHYRLADIFPTVTASTDTIQADHKNQSFTYTFLQHLQHH</sequence>
<accession>A0AA85JQZ1</accession>
<evidence type="ECO:0000313" key="2">
    <source>
        <dbReference type="WBParaSite" id="TREG1_30780.1"/>
    </source>
</evidence>
<proteinExistence type="predicted"/>
<keyword evidence="1" id="KW-1185">Reference proteome</keyword>
<reference evidence="2" key="2">
    <citation type="submission" date="2023-11" db="UniProtKB">
        <authorList>
            <consortium name="WormBaseParasite"/>
        </authorList>
    </citation>
    <scope>IDENTIFICATION</scope>
</reference>
<reference evidence="1" key="1">
    <citation type="submission" date="2022-06" db="EMBL/GenBank/DDBJ databases">
        <authorList>
            <person name="Berger JAMES D."/>
            <person name="Berger JAMES D."/>
        </authorList>
    </citation>
    <scope>NUCLEOTIDE SEQUENCE [LARGE SCALE GENOMIC DNA]</scope>
</reference>
<evidence type="ECO:0000313" key="1">
    <source>
        <dbReference type="Proteomes" id="UP000050795"/>
    </source>
</evidence>